<dbReference type="EMBL" id="JAWDGP010005281">
    <property type="protein sequence ID" value="KAK3758257.1"/>
    <property type="molecule type" value="Genomic_DNA"/>
</dbReference>
<gene>
    <name evidence="2" type="ORF">RRG08_036528</name>
</gene>
<feature type="region of interest" description="Disordered" evidence="1">
    <location>
        <begin position="1"/>
        <end position="46"/>
    </location>
</feature>
<organism evidence="2 3">
    <name type="scientific">Elysia crispata</name>
    <name type="common">lettuce slug</name>
    <dbReference type="NCBI Taxonomy" id="231223"/>
    <lineage>
        <taxon>Eukaryota</taxon>
        <taxon>Metazoa</taxon>
        <taxon>Spiralia</taxon>
        <taxon>Lophotrochozoa</taxon>
        <taxon>Mollusca</taxon>
        <taxon>Gastropoda</taxon>
        <taxon>Heterobranchia</taxon>
        <taxon>Euthyneura</taxon>
        <taxon>Panpulmonata</taxon>
        <taxon>Sacoglossa</taxon>
        <taxon>Placobranchoidea</taxon>
        <taxon>Plakobranchidae</taxon>
        <taxon>Elysia</taxon>
    </lineage>
</organism>
<accession>A0AAE0YWC5</accession>
<evidence type="ECO:0000256" key="1">
    <source>
        <dbReference type="SAM" id="MobiDB-lite"/>
    </source>
</evidence>
<feature type="region of interest" description="Disordered" evidence="1">
    <location>
        <begin position="77"/>
        <end position="117"/>
    </location>
</feature>
<protein>
    <submittedName>
        <fullName evidence="2">Uncharacterized protein</fullName>
    </submittedName>
</protein>
<keyword evidence="3" id="KW-1185">Reference proteome</keyword>
<name>A0AAE0YWC5_9GAST</name>
<comment type="caution">
    <text evidence="2">The sequence shown here is derived from an EMBL/GenBank/DDBJ whole genome shotgun (WGS) entry which is preliminary data.</text>
</comment>
<dbReference type="AlphaFoldDB" id="A0AAE0YWC5"/>
<proteinExistence type="predicted"/>
<reference evidence="2" key="1">
    <citation type="journal article" date="2023" name="G3 (Bethesda)">
        <title>A reference genome for the long-term kleptoplast-retaining sea slug Elysia crispata morphotype clarki.</title>
        <authorList>
            <person name="Eastman K.E."/>
            <person name="Pendleton A.L."/>
            <person name="Shaikh M.A."/>
            <person name="Suttiyut T."/>
            <person name="Ogas R."/>
            <person name="Tomko P."/>
            <person name="Gavelis G."/>
            <person name="Widhalm J.R."/>
            <person name="Wisecaver J.H."/>
        </authorList>
    </citation>
    <scope>NUCLEOTIDE SEQUENCE</scope>
    <source>
        <strain evidence="2">ECLA1</strain>
    </source>
</reference>
<sequence length="117" mass="12684">MSSDVFKKKVSTCRSDPFGTSEWAVKNGHVQPSTDGSKPMEQTPEDSIDNNFVLWKSLDLLGAYEQPVNGLSRILMSQSSTDGSTPMEHAPEGAIFPSDIEASDSGSEMDDSIRDPT</sequence>
<dbReference type="Proteomes" id="UP001283361">
    <property type="component" value="Unassembled WGS sequence"/>
</dbReference>
<evidence type="ECO:0000313" key="2">
    <source>
        <dbReference type="EMBL" id="KAK3758257.1"/>
    </source>
</evidence>
<evidence type="ECO:0000313" key="3">
    <source>
        <dbReference type="Proteomes" id="UP001283361"/>
    </source>
</evidence>